<evidence type="ECO:0000313" key="8">
    <source>
        <dbReference type="EMBL" id="CAB4635556.1"/>
    </source>
</evidence>
<evidence type="ECO:0000256" key="3">
    <source>
        <dbReference type="ARBA" id="ARBA00022692"/>
    </source>
</evidence>
<keyword evidence="5 7" id="KW-1133">Transmembrane helix</keyword>
<dbReference type="PRINTS" id="PR00781">
    <property type="entry name" value="LIPOSIGPTASE"/>
</dbReference>
<keyword evidence="1" id="KW-1003">Cell membrane</keyword>
<gene>
    <name evidence="8" type="ORF">UFOPK1961_01044</name>
</gene>
<dbReference type="GO" id="GO:0004190">
    <property type="term" value="F:aspartic-type endopeptidase activity"/>
    <property type="evidence" value="ECO:0007669"/>
    <property type="project" value="InterPro"/>
</dbReference>
<feature type="transmembrane region" description="Helical" evidence="7">
    <location>
        <begin position="55"/>
        <end position="81"/>
    </location>
</feature>
<dbReference type="AlphaFoldDB" id="A0A6J6JFJ7"/>
<dbReference type="GO" id="GO:0016020">
    <property type="term" value="C:membrane"/>
    <property type="evidence" value="ECO:0007669"/>
    <property type="project" value="InterPro"/>
</dbReference>
<dbReference type="GO" id="GO:0006508">
    <property type="term" value="P:proteolysis"/>
    <property type="evidence" value="ECO:0007669"/>
    <property type="project" value="UniProtKB-KW"/>
</dbReference>
<dbReference type="InterPro" id="IPR001872">
    <property type="entry name" value="Peptidase_A8"/>
</dbReference>
<keyword evidence="3 7" id="KW-0812">Transmembrane</keyword>
<keyword evidence="4" id="KW-0378">Hydrolase</keyword>
<dbReference type="HAMAP" id="MF_00161">
    <property type="entry name" value="LspA"/>
    <property type="match status" value="1"/>
</dbReference>
<evidence type="ECO:0000256" key="2">
    <source>
        <dbReference type="ARBA" id="ARBA00022670"/>
    </source>
</evidence>
<dbReference type="PANTHER" id="PTHR33695">
    <property type="entry name" value="LIPOPROTEIN SIGNAL PEPTIDASE"/>
    <property type="match status" value="1"/>
</dbReference>
<sequence>MTRRSLTVLTFSLAAFWIALDQFTKLWAETALVGQPRTPILGGWFGLVLVYNPGAAFGLGTGFIWVLTVIAGVTAVVLVVVALRTQTLLWSLAVGSMLGGAVSHFFDRLLRGDTLGSGKIVDFIDYGGFFVGNVADIALVGAAIGSVLLSFFGVPFSSRERPKPAPTQK</sequence>
<dbReference type="Pfam" id="PF01252">
    <property type="entry name" value="Peptidase_A8"/>
    <property type="match status" value="1"/>
</dbReference>
<evidence type="ECO:0000256" key="7">
    <source>
        <dbReference type="SAM" id="Phobius"/>
    </source>
</evidence>
<keyword evidence="6 7" id="KW-0472">Membrane</keyword>
<keyword evidence="2" id="KW-0645">Protease</keyword>
<dbReference type="PANTHER" id="PTHR33695:SF1">
    <property type="entry name" value="LIPOPROTEIN SIGNAL PEPTIDASE"/>
    <property type="match status" value="1"/>
</dbReference>
<feature type="transmembrane region" description="Helical" evidence="7">
    <location>
        <begin position="126"/>
        <end position="154"/>
    </location>
</feature>
<accession>A0A6J6JFJ7</accession>
<proteinExistence type="inferred from homology"/>
<organism evidence="8">
    <name type="scientific">freshwater metagenome</name>
    <dbReference type="NCBI Taxonomy" id="449393"/>
    <lineage>
        <taxon>unclassified sequences</taxon>
        <taxon>metagenomes</taxon>
        <taxon>ecological metagenomes</taxon>
    </lineage>
</organism>
<evidence type="ECO:0000256" key="4">
    <source>
        <dbReference type="ARBA" id="ARBA00022801"/>
    </source>
</evidence>
<protein>
    <submittedName>
        <fullName evidence="8">Unannotated protein</fullName>
    </submittedName>
</protein>
<name>A0A6J6JFJ7_9ZZZZ</name>
<evidence type="ECO:0000256" key="6">
    <source>
        <dbReference type="ARBA" id="ARBA00023136"/>
    </source>
</evidence>
<dbReference type="EMBL" id="CAEZVJ010000142">
    <property type="protein sequence ID" value="CAB4635556.1"/>
    <property type="molecule type" value="Genomic_DNA"/>
</dbReference>
<feature type="transmembrane region" description="Helical" evidence="7">
    <location>
        <begin position="88"/>
        <end position="106"/>
    </location>
</feature>
<evidence type="ECO:0000256" key="5">
    <source>
        <dbReference type="ARBA" id="ARBA00022989"/>
    </source>
</evidence>
<evidence type="ECO:0000256" key="1">
    <source>
        <dbReference type="ARBA" id="ARBA00022475"/>
    </source>
</evidence>
<reference evidence="8" key="1">
    <citation type="submission" date="2020-05" db="EMBL/GenBank/DDBJ databases">
        <authorList>
            <person name="Chiriac C."/>
            <person name="Salcher M."/>
            <person name="Ghai R."/>
            <person name="Kavagutti S V."/>
        </authorList>
    </citation>
    <scope>NUCLEOTIDE SEQUENCE</scope>
</reference>